<evidence type="ECO:0000259" key="1">
    <source>
        <dbReference type="Pfam" id="PF05292"/>
    </source>
</evidence>
<dbReference type="Gene3D" id="3.40.630.150">
    <property type="entry name" value="Malonyl-CoA decarboxylase, catalytic domain"/>
    <property type="match status" value="1"/>
</dbReference>
<dbReference type="GO" id="GO:0050080">
    <property type="term" value="F:malonyl-CoA decarboxylase activity"/>
    <property type="evidence" value="ECO:0007669"/>
    <property type="project" value="InterPro"/>
</dbReference>
<organism evidence="3 4">
    <name type="scientific">Boothiomyces macroporosus</name>
    <dbReference type="NCBI Taxonomy" id="261099"/>
    <lineage>
        <taxon>Eukaryota</taxon>
        <taxon>Fungi</taxon>
        <taxon>Fungi incertae sedis</taxon>
        <taxon>Chytridiomycota</taxon>
        <taxon>Chytridiomycota incertae sedis</taxon>
        <taxon>Chytridiomycetes</taxon>
        <taxon>Rhizophydiales</taxon>
        <taxon>Terramycetaceae</taxon>
        <taxon>Boothiomyces</taxon>
    </lineage>
</organism>
<dbReference type="InterPro" id="IPR042303">
    <property type="entry name" value="Malonyl_CoA_deC_C_sf"/>
</dbReference>
<name>A0AAD5UE66_9FUNG</name>
<dbReference type="InterPro" id="IPR038351">
    <property type="entry name" value="MCD_N_sf"/>
</dbReference>
<dbReference type="Pfam" id="PF17408">
    <property type="entry name" value="MCD_N"/>
    <property type="match status" value="1"/>
</dbReference>
<feature type="domain" description="Malonyl-CoA decarboxylase C-terminal" evidence="1">
    <location>
        <begin position="59"/>
        <end position="217"/>
    </location>
</feature>
<dbReference type="InterPro" id="IPR007956">
    <property type="entry name" value="Malonyl_CoA_deC_C"/>
</dbReference>
<proteinExistence type="predicted"/>
<reference evidence="3" key="1">
    <citation type="submission" date="2020-05" db="EMBL/GenBank/DDBJ databases">
        <title>Phylogenomic resolution of chytrid fungi.</title>
        <authorList>
            <person name="Stajich J.E."/>
            <person name="Amses K."/>
            <person name="Simmons R."/>
            <person name="Seto K."/>
            <person name="Myers J."/>
            <person name="Bonds A."/>
            <person name="Quandt C.A."/>
            <person name="Barry K."/>
            <person name="Liu P."/>
            <person name="Grigoriev I."/>
            <person name="Longcore J.E."/>
            <person name="James T.Y."/>
        </authorList>
    </citation>
    <scope>NUCLEOTIDE SEQUENCE</scope>
    <source>
        <strain evidence="3">PLAUS21</strain>
    </source>
</reference>
<keyword evidence="4" id="KW-1185">Reference proteome</keyword>
<dbReference type="GO" id="GO:0005759">
    <property type="term" value="C:mitochondrial matrix"/>
    <property type="evidence" value="ECO:0007669"/>
    <property type="project" value="TreeGrafter"/>
</dbReference>
<gene>
    <name evidence="3" type="ORF">HK103_006126</name>
</gene>
<dbReference type="GO" id="GO:0005782">
    <property type="term" value="C:peroxisomal matrix"/>
    <property type="evidence" value="ECO:0007669"/>
    <property type="project" value="TreeGrafter"/>
</dbReference>
<dbReference type="Gene3D" id="1.20.140.90">
    <property type="entry name" value="Malonyl-CoA decarboxylase, oligemerization domain"/>
    <property type="match status" value="1"/>
</dbReference>
<dbReference type="PANTHER" id="PTHR28641">
    <property type="match status" value="1"/>
</dbReference>
<evidence type="ECO:0000313" key="3">
    <source>
        <dbReference type="EMBL" id="KAJ3255684.1"/>
    </source>
</evidence>
<dbReference type="GO" id="GO:0006085">
    <property type="term" value="P:acetyl-CoA biosynthetic process"/>
    <property type="evidence" value="ECO:0007669"/>
    <property type="project" value="TreeGrafter"/>
</dbReference>
<evidence type="ECO:0000259" key="2">
    <source>
        <dbReference type="Pfam" id="PF17408"/>
    </source>
</evidence>
<dbReference type="GO" id="GO:2001294">
    <property type="term" value="P:malonyl-CoA catabolic process"/>
    <property type="evidence" value="ECO:0007669"/>
    <property type="project" value="TreeGrafter"/>
</dbReference>
<dbReference type="InterPro" id="IPR038917">
    <property type="entry name" value="Malonyl_CoA_deC"/>
</dbReference>
<feature type="domain" description="Malonyl-CoA decarboxylase N-terminal" evidence="2">
    <location>
        <begin position="2"/>
        <end position="45"/>
    </location>
</feature>
<dbReference type="Pfam" id="PF05292">
    <property type="entry name" value="MCD"/>
    <property type="match status" value="1"/>
</dbReference>
<comment type="caution">
    <text evidence="3">The sequence shown here is derived from an EMBL/GenBank/DDBJ whole genome shotgun (WGS) entry which is preliminary data.</text>
</comment>
<accession>A0AAD5UE66</accession>
<dbReference type="PANTHER" id="PTHR28641:SF1">
    <property type="entry name" value="MALONYL-COA DECARBOXYLASE, MITOCHONDRIAL"/>
    <property type="match status" value="1"/>
</dbReference>
<dbReference type="EMBL" id="JADGKB010000062">
    <property type="protein sequence ID" value="KAJ3255684.1"/>
    <property type="molecule type" value="Genomic_DNA"/>
</dbReference>
<protein>
    <recommendedName>
        <fullName evidence="5">Malonyl-CoA decarboxylase</fullName>
    </recommendedName>
</protein>
<evidence type="ECO:0008006" key="5">
    <source>
        <dbReference type="Google" id="ProtNLM"/>
    </source>
</evidence>
<dbReference type="GO" id="GO:0006633">
    <property type="term" value="P:fatty acid biosynthetic process"/>
    <property type="evidence" value="ECO:0007669"/>
    <property type="project" value="InterPro"/>
</dbReference>
<dbReference type="InterPro" id="IPR035372">
    <property type="entry name" value="MCD_N"/>
</dbReference>
<evidence type="ECO:0000313" key="4">
    <source>
        <dbReference type="Proteomes" id="UP001210925"/>
    </source>
</evidence>
<dbReference type="AlphaFoldDB" id="A0AAD5UE66"/>
<dbReference type="Proteomes" id="UP001210925">
    <property type="component" value="Unassembled WGS sequence"/>
</dbReference>
<sequence>MATNRLQKQLQPSYIKLFNSISKLPGGLLFLINLRQDLLEFIKTELEKDYLLAFSPSPRKGLSGVDLGNFLIKRVVKELQAKVPSIKTFVTLSPIPNFREWLETNLNLNRELFLPKEVEAIRTLVPYSSAPVNNVFSLYLEREHIYQPNTEKIIKPILSRLCSRYLLLEKRRNFALDPVCNFHSRNGASLHNINWKADLSEKGFQQSYGLMVNYNYQISEIEKNNQLYLLRGTIDVMKPVQDCLVWAVQKSKL</sequence>